<name>A0ABD3NI90_9STRA</name>
<dbReference type="AlphaFoldDB" id="A0ABD3NI90"/>
<feature type="region of interest" description="Disordered" evidence="1">
    <location>
        <begin position="669"/>
        <end position="718"/>
    </location>
</feature>
<feature type="compositionally biased region" description="Basic residues" evidence="1">
    <location>
        <begin position="701"/>
        <end position="712"/>
    </location>
</feature>
<protein>
    <submittedName>
        <fullName evidence="3">Uncharacterized protein</fullName>
    </submittedName>
</protein>
<gene>
    <name evidence="3" type="ORF">ACHAWO_011904</name>
</gene>
<evidence type="ECO:0000256" key="1">
    <source>
        <dbReference type="SAM" id="MobiDB-lite"/>
    </source>
</evidence>
<feature type="chain" id="PRO_5044833409" evidence="2">
    <location>
        <begin position="26"/>
        <end position="718"/>
    </location>
</feature>
<keyword evidence="2" id="KW-0732">Signal</keyword>
<evidence type="ECO:0000256" key="2">
    <source>
        <dbReference type="SAM" id="SignalP"/>
    </source>
</evidence>
<feature type="region of interest" description="Disordered" evidence="1">
    <location>
        <begin position="323"/>
        <end position="626"/>
    </location>
</feature>
<feature type="compositionally biased region" description="Basic and acidic residues" evidence="1">
    <location>
        <begin position="414"/>
        <end position="432"/>
    </location>
</feature>
<organism evidence="3 4">
    <name type="scientific">Cyclotella atomus</name>
    <dbReference type="NCBI Taxonomy" id="382360"/>
    <lineage>
        <taxon>Eukaryota</taxon>
        <taxon>Sar</taxon>
        <taxon>Stramenopiles</taxon>
        <taxon>Ochrophyta</taxon>
        <taxon>Bacillariophyta</taxon>
        <taxon>Coscinodiscophyceae</taxon>
        <taxon>Thalassiosirophycidae</taxon>
        <taxon>Stephanodiscales</taxon>
        <taxon>Stephanodiscaceae</taxon>
        <taxon>Cyclotella</taxon>
    </lineage>
</organism>
<keyword evidence="4" id="KW-1185">Reference proteome</keyword>
<feature type="signal peptide" evidence="2">
    <location>
        <begin position="1"/>
        <end position="25"/>
    </location>
</feature>
<sequence length="718" mass="77691">MPSQALPPTSALSTLLATLTQNVQSSPSPPPIKAIIHTPLPQPLITSIYDPSQTYSRLAQKLVETIYEQSNLLTLLTSIHPQKLTAYQLLFGEKRSIIIKPSWKKKKEVVKGCLDINVLVRVRNEDLFTPDVSILHSLHNNGEIEVDLVFYRIRKNDVLGPYVREDAFTKLMLVFEDENGRGYARSEVRDWDVENDHSCDLSEEWICSFEPREDEMDLARLVPSVGGGGGKARAKNSGATKQIAARGTKAGTQVKAIKPGGKKQTAAAKAIEEDAAMADAEETAEKVGESSKPSEPVFDPKEAAKALAAANPKPKINAKAMADALAASAAAKQAKGKGKSTAVAKNGDDEENTSENEAPADKQAKGKGKSTTSAAKNNNAGENTAEDEAPTKQRKRSKSISESQDTVFEPPAKINEEASPKEDKRGRPRSDSHASLALMEEAKALAKANPKPPADPETVAKILASPSKNAAVKKSPSKAKTDKSKDEENNDEEAADTSAKKTDASSKKKKSKVEKADKDQSSKKNDKKSKSARKAEKAAAAALAAAAASQIGDDETDKEASAKKDDKKTKSSKKKAKLVSDVEKAPPSPKKPSAGDDLPMEPAEGLTEGWMQKRVPRPNGKGVDTYFFSPKLKIRCRSKPEAKKMIVKMEETAGDETAAWAMLKEEEKIEREAKKKRKLQETDENDGAAEETAEKEAAASSKKKKPKNKKKDKQLADQ</sequence>
<feature type="compositionally biased region" description="Acidic residues" evidence="1">
    <location>
        <begin position="682"/>
        <end position="691"/>
    </location>
</feature>
<feature type="compositionally biased region" description="Basic and acidic residues" evidence="1">
    <location>
        <begin position="558"/>
        <end position="569"/>
    </location>
</feature>
<feature type="compositionally biased region" description="Low complexity" evidence="1">
    <location>
        <begin position="538"/>
        <end position="549"/>
    </location>
</feature>
<reference evidence="3 4" key="1">
    <citation type="submission" date="2024-10" db="EMBL/GenBank/DDBJ databases">
        <title>Updated reference genomes for cyclostephanoid diatoms.</title>
        <authorList>
            <person name="Roberts W.R."/>
            <person name="Alverson A.J."/>
        </authorList>
    </citation>
    <scope>NUCLEOTIDE SEQUENCE [LARGE SCALE GENOMIC DNA]</scope>
    <source>
        <strain evidence="3 4">AJA010-31</strain>
    </source>
</reference>
<dbReference type="EMBL" id="JALLPJ020001141">
    <property type="protein sequence ID" value="KAL3775704.1"/>
    <property type="molecule type" value="Genomic_DNA"/>
</dbReference>
<feature type="compositionally biased region" description="Basic and acidic residues" evidence="1">
    <location>
        <begin position="513"/>
        <end position="524"/>
    </location>
</feature>
<evidence type="ECO:0000313" key="3">
    <source>
        <dbReference type="EMBL" id="KAL3775704.1"/>
    </source>
</evidence>
<feature type="compositionally biased region" description="Polar residues" evidence="1">
    <location>
        <begin position="369"/>
        <end position="382"/>
    </location>
</feature>
<comment type="caution">
    <text evidence="3">The sequence shown here is derived from an EMBL/GenBank/DDBJ whole genome shotgun (WGS) entry which is preliminary data.</text>
</comment>
<accession>A0ABD3NI90</accession>
<dbReference type="Proteomes" id="UP001530400">
    <property type="component" value="Unassembled WGS sequence"/>
</dbReference>
<evidence type="ECO:0000313" key="4">
    <source>
        <dbReference type="Proteomes" id="UP001530400"/>
    </source>
</evidence>
<feature type="region of interest" description="Disordered" evidence="1">
    <location>
        <begin position="276"/>
        <end position="298"/>
    </location>
</feature>
<proteinExistence type="predicted"/>
<feature type="compositionally biased region" description="Low complexity" evidence="1">
    <location>
        <begin position="434"/>
        <end position="449"/>
    </location>
</feature>
<feature type="compositionally biased region" description="Low complexity" evidence="1">
    <location>
        <begin position="323"/>
        <end position="333"/>
    </location>
</feature>